<dbReference type="KEGG" id="aci:ACIAD2113"/>
<proteinExistence type="predicted"/>
<evidence type="ECO:0000313" key="3">
    <source>
        <dbReference type="Proteomes" id="UP000000430"/>
    </source>
</evidence>
<dbReference type="EMBL" id="CR543861">
    <property type="protein sequence ID" value="CAG68920.1"/>
    <property type="molecule type" value="Genomic_DNA"/>
</dbReference>
<dbReference type="HOGENOM" id="CLU_079668_2_1_6"/>
<dbReference type="InterPro" id="IPR025494">
    <property type="entry name" value="DUF4385"/>
</dbReference>
<feature type="compositionally biased region" description="Basic and acidic residues" evidence="1">
    <location>
        <begin position="132"/>
        <end position="154"/>
    </location>
</feature>
<organism evidence="2 3">
    <name type="scientific">Acinetobacter baylyi (strain ATCC 33305 / BD413 / ADP1)</name>
    <dbReference type="NCBI Taxonomy" id="62977"/>
    <lineage>
        <taxon>Bacteria</taxon>
        <taxon>Pseudomonadati</taxon>
        <taxon>Pseudomonadota</taxon>
        <taxon>Gammaproteobacteria</taxon>
        <taxon>Moraxellales</taxon>
        <taxon>Moraxellaceae</taxon>
        <taxon>Acinetobacter</taxon>
    </lineage>
</organism>
<dbReference type="eggNOG" id="ENOG50301DU">
    <property type="taxonomic scope" value="Bacteria"/>
</dbReference>
<feature type="region of interest" description="Disordered" evidence="1">
    <location>
        <begin position="120"/>
        <end position="154"/>
    </location>
</feature>
<dbReference type="Proteomes" id="UP000000430">
    <property type="component" value="Chromosome"/>
</dbReference>
<dbReference type="STRING" id="202950.GCA_001485005_00270"/>
<accession>Q6FAJ3</accession>
<name>Q6FAJ3_ACIAD</name>
<reference evidence="2 3" key="1">
    <citation type="journal article" date="2004" name="Nucleic Acids Res.">
        <title>Unique features revealed by the genome sequence of Acinetobacter sp. ADP1, a versatile and naturally transformation competent bacterium.</title>
        <authorList>
            <person name="Barbe V."/>
            <person name="Vallenet D."/>
            <person name="Fonknechten N."/>
            <person name="Kreimeyer A."/>
            <person name="Oztas S."/>
            <person name="Labarre L."/>
            <person name="Cruveiller S."/>
            <person name="Robert C."/>
            <person name="Duprat S."/>
            <person name="Wincker P."/>
            <person name="Ornston L.N."/>
            <person name="Weissenbach J."/>
            <person name="Marliere P."/>
            <person name="Cohen G.N."/>
            <person name="Medigue C."/>
        </authorList>
    </citation>
    <scope>NUCLEOTIDE SEQUENCE [LARGE SCALE GENOMIC DNA]</scope>
    <source>
        <strain evidence="3">ATCC 33305 / BD413 / ADP1</strain>
    </source>
</reference>
<sequence length="189" mass="22163">MRKSMTSKIVENDKKVPKRLSRVHSNSFDYSLDFKEIDFRKKPELYRIGKGEQGVLLVEPYKSEILPFWRFADEEKALESSTKIYALFLDYLENNDFIGADMARKFLQMGYTRARRYANHKGGKKYKGPVPQDKKGLSGAHGREELPRQQEDPIKAKAAQIFKEKWNQAKQNPDYLKQKESFKQKYLSS</sequence>
<protein>
    <recommendedName>
        <fullName evidence="4">DUF4385 domain-containing protein</fullName>
    </recommendedName>
</protein>
<evidence type="ECO:0000256" key="1">
    <source>
        <dbReference type="SAM" id="MobiDB-lite"/>
    </source>
</evidence>
<evidence type="ECO:0000313" key="2">
    <source>
        <dbReference type="EMBL" id="CAG68920.1"/>
    </source>
</evidence>
<gene>
    <name evidence="2" type="ordered locus">ACIAD2113</name>
</gene>
<dbReference type="Pfam" id="PF14328">
    <property type="entry name" value="DUF4385"/>
    <property type="match status" value="1"/>
</dbReference>
<evidence type="ECO:0008006" key="4">
    <source>
        <dbReference type="Google" id="ProtNLM"/>
    </source>
</evidence>
<dbReference type="AlphaFoldDB" id="Q6FAJ3"/>